<dbReference type="InterPro" id="IPR025489">
    <property type="entry name" value="DUF4381"/>
</dbReference>
<dbReference type="Proteomes" id="UP000285478">
    <property type="component" value="Chromosome"/>
</dbReference>
<name>A0A451G491_9GAMM</name>
<gene>
    <name evidence="2" type="ORF">EPV75_00615</name>
</gene>
<keyword evidence="1" id="KW-0812">Transmembrane</keyword>
<dbReference type="KEGG" id="htr:EPV75_00615"/>
<organism evidence="2 3">
    <name type="scientific">Hydrogenovibrio thermophilus</name>
    <dbReference type="NCBI Taxonomy" id="265883"/>
    <lineage>
        <taxon>Bacteria</taxon>
        <taxon>Pseudomonadati</taxon>
        <taxon>Pseudomonadota</taxon>
        <taxon>Gammaproteobacteria</taxon>
        <taxon>Thiotrichales</taxon>
        <taxon>Piscirickettsiaceae</taxon>
        <taxon>Hydrogenovibrio</taxon>
    </lineage>
</organism>
<keyword evidence="3" id="KW-1185">Reference proteome</keyword>
<keyword evidence="1" id="KW-1133">Transmembrane helix</keyword>
<evidence type="ECO:0000313" key="2">
    <source>
        <dbReference type="EMBL" id="QAB14280.1"/>
    </source>
</evidence>
<reference evidence="2 3" key="1">
    <citation type="journal article" date="2018" name="Environ. Microbiol.">
        <title>Genomes of ubiquitous marine and hypersaline Hydrogenovibrio, Thiomicrorhabdus and Thiomicrospira spp. encode a diversity of mechanisms to sustain chemolithoautotrophy in heterogeneous environments.</title>
        <authorList>
            <person name="Scott K.M."/>
            <person name="Williams J."/>
            <person name="Porter C.M.B."/>
            <person name="Russel S."/>
            <person name="Harmer T.L."/>
            <person name="Paul J.H."/>
            <person name="Antonen K.M."/>
            <person name="Bridges M.K."/>
            <person name="Camper G.J."/>
            <person name="Campla C.K."/>
            <person name="Casella L.G."/>
            <person name="Chase E."/>
            <person name="Conrad J.W."/>
            <person name="Cruz M.C."/>
            <person name="Dunlap D.S."/>
            <person name="Duran L."/>
            <person name="Fahsbender E.M."/>
            <person name="Goldsmith D.B."/>
            <person name="Keeley R.F."/>
            <person name="Kondoff M.R."/>
            <person name="Kussy B.I."/>
            <person name="Lane M.K."/>
            <person name="Lawler S."/>
            <person name="Leigh B.A."/>
            <person name="Lewis C."/>
            <person name="Lostal L.M."/>
            <person name="Marking D."/>
            <person name="Mancera P.A."/>
            <person name="McClenthan E.C."/>
            <person name="McIntyre E.A."/>
            <person name="Mine J.A."/>
            <person name="Modi S."/>
            <person name="Moore B.D."/>
            <person name="Morgan W.A."/>
            <person name="Nelson K.M."/>
            <person name="Nguyen K.N."/>
            <person name="Ogburn N."/>
            <person name="Parrino D.G."/>
            <person name="Pedapudi A.D."/>
            <person name="Pelham R.P."/>
            <person name="Preece A.M."/>
            <person name="Rampersad E.A."/>
            <person name="Richardson J.C."/>
            <person name="Rodgers C.M."/>
            <person name="Schaffer B.L."/>
            <person name="Sheridan N.E."/>
            <person name="Solone M.R."/>
            <person name="Staley Z.R."/>
            <person name="Tabuchi M."/>
            <person name="Waide R.J."/>
            <person name="Wanjugi P.W."/>
            <person name="Young S."/>
            <person name="Clum A."/>
            <person name="Daum C."/>
            <person name="Huntemann M."/>
            <person name="Ivanova N."/>
            <person name="Kyrpides N."/>
            <person name="Mikhailova N."/>
            <person name="Palaniappan K."/>
            <person name="Pillay M."/>
            <person name="Reddy T.B.K."/>
            <person name="Shapiro N."/>
            <person name="Stamatis D."/>
            <person name="Varghese N."/>
            <person name="Woyke T."/>
            <person name="Boden R."/>
            <person name="Freyermuth S.K."/>
            <person name="Kerfeld C.A."/>
        </authorList>
    </citation>
    <scope>NUCLEOTIDE SEQUENCE [LARGE SCALE GENOMIC DNA]</scope>
    <source>
        <strain evidence="2 3">JR-2</strain>
    </source>
</reference>
<accession>A0A451G491</accession>
<feature type="transmembrane region" description="Helical" evidence="1">
    <location>
        <begin position="30"/>
        <end position="49"/>
    </location>
</feature>
<dbReference type="Pfam" id="PF14316">
    <property type="entry name" value="DUF4381"/>
    <property type="match status" value="1"/>
</dbReference>
<keyword evidence="1" id="KW-0472">Membrane</keyword>
<dbReference type="AlphaFoldDB" id="A0A451G491"/>
<proteinExistence type="predicted"/>
<evidence type="ECO:0000313" key="3">
    <source>
        <dbReference type="Proteomes" id="UP000285478"/>
    </source>
</evidence>
<evidence type="ECO:0000256" key="1">
    <source>
        <dbReference type="SAM" id="Phobius"/>
    </source>
</evidence>
<protein>
    <submittedName>
        <fullName evidence="2">DUF4381 domain-containing protein</fullName>
    </submittedName>
</protein>
<dbReference type="RefSeq" id="WP_128384124.1">
    <property type="nucleotide sequence ID" value="NZ_CP035033.1"/>
</dbReference>
<sequence>MDPKIEQLLAQMNDIAVPDPVGWWPLSQTLIGLFVGIGGILIGLTWYYLTQKRNNRYREEALNLFDQQVTQADTPQQQLQLANKLLKQVAITNYGRRQVAELSGQAWVNFLHQTALYIDQPEHLQACLESAYRPNPIQSEAAIRDTLDYARNWIKGHHK</sequence>
<dbReference type="EMBL" id="CP035033">
    <property type="protein sequence ID" value="QAB14280.1"/>
    <property type="molecule type" value="Genomic_DNA"/>
</dbReference>